<dbReference type="SUPFAM" id="SSF75304">
    <property type="entry name" value="Amidase signature (AS) enzymes"/>
    <property type="match status" value="1"/>
</dbReference>
<name>A0A562BQ71_9BURK</name>
<dbReference type="GO" id="GO:0003824">
    <property type="term" value="F:catalytic activity"/>
    <property type="evidence" value="ECO:0007669"/>
    <property type="project" value="InterPro"/>
</dbReference>
<organism evidence="2 3">
    <name type="scientific">Cupriavidus gilardii J11</name>
    <dbReference type="NCBI Taxonomy" id="936133"/>
    <lineage>
        <taxon>Bacteria</taxon>
        <taxon>Pseudomonadati</taxon>
        <taxon>Pseudomonadota</taxon>
        <taxon>Betaproteobacteria</taxon>
        <taxon>Burkholderiales</taxon>
        <taxon>Burkholderiaceae</taxon>
        <taxon>Cupriavidus</taxon>
    </lineage>
</organism>
<accession>A0A562BQ71</accession>
<comment type="caution">
    <text evidence="2">The sequence shown here is derived from an EMBL/GenBank/DDBJ whole genome shotgun (WGS) entry which is preliminary data.</text>
</comment>
<dbReference type="InterPro" id="IPR023631">
    <property type="entry name" value="Amidase_dom"/>
</dbReference>
<dbReference type="Proteomes" id="UP000318141">
    <property type="component" value="Unassembled WGS sequence"/>
</dbReference>
<dbReference type="InterPro" id="IPR036928">
    <property type="entry name" value="AS_sf"/>
</dbReference>
<evidence type="ECO:0000313" key="3">
    <source>
        <dbReference type="Proteomes" id="UP000318141"/>
    </source>
</evidence>
<dbReference type="InterPro" id="IPR000120">
    <property type="entry name" value="Amidase"/>
</dbReference>
<keyword evidence="3" id="KW-1185">Reference proteome</keyword>
<dbReference type="AlphaFoldDB" id="A0A562BQ71"/>
<dbReference type="Pfam" id="PF01425">
    <property type="entry name" value="Amidase"/>
    <property type="match status" value="1"/>
</dbReference>
<dbReference type="EMBL" id="VLJN01000011">
    <property type="protein sequence ID" value="TWG87020.1"/>
    <property type="molecule type" value="Genomic_DNA"/>
</dbReference>
<reference evidence="2 3" key="1">
    <citation type="submission" date="2019-07" db="EMBL/GenBank/DDBJ databases">
        <title>Genome sequencing of lignin-degrading bacterial isolates.</title>
        <authorList>
            <person name="Gladden J."/>
        </authorList>
    </citation>
    <scope>NUCLEOTIDE SEQUENCE [LARGE SCALE GENOMIC DNA]</scope>
    <source>
        <strain evidence="2 3">J11</strain>
    </source>
</reference>
<feature type="domain" description="Amidase" evidence="1">
    <location>
        <begin position="29"/>
        <end position="227"/>
    </location>
</feature>
<evidence type="ECO:0000259" key="1">
    <source>
        <dbReference type="Pfam" id="PF01425"/>
    </source>
</evidence>
<gene>
    <name evidence="2" type="ORF">L602_001900000230</name>
</gene>
<dbReference type="PANTHER" id="PTHR11895">
    <property type="entry name" value="TRANSAMIDASE"/>
    <property type="match status" value="1"/>
</dbReference>
<dbReference type="PANTHER" id="PTHR11895:SF151">
    <property type="entry name" value="GLUTAMYL-TRNA(GLN) AMIDOTRANSFERASE SUBUNIT A"/>
    <property type="match status" value="1"/>
</dbReference>
<proteinExistence type="predicted"/>
<protein>
    <submittedName>
        <fullName evidence="2">Amidase</fullName>
    </submittedName>
</protein>
<sequence>MTESTALTALPVRELARRVAQRTITAEAVARAFLERCAAVEPDVLAWQYLDPELAIRQARALDAGPAAGALCGVPVGVKDLMDTADMPTTYGSPIYAGHRPAADAACVAMARAAGAVMMGKTATTEFATFAPGRTRNPRAGAASPCTPGGSSSGSAAAVAAGMVPVAFGTQTAGSIVRPAAYCGVVGYKPTHGTLPLAGIKPLAPSLDTVGVLARSVDDAACFIGALARLPLTPPGACVSASAVPRIGIVPATTAARRWSARQARWPHEARR</sequence>
<dbReference type="Gene3D" id="3.90.1300.10">
    <property type="entry name" value="Amidase signature (AS) domain"/>
    <property type="match status" value="1"/>
</dbReference>
<evidence type="ECO:0000313" key="2">
    <source>
        <dbReference type="EMBL" id="TWG87020.1"/>
    </source>
</evidence>